<evidence type="ECO:0000313" key="3">
    <source>
        <dbReference type="Proteomes" id="UP001374535"/>
    </source>
</evidence>
<sequence length="2136" mass="237853">MSALSAASDITAEGFTLLTFLDEVYMIYKGKLPTMMARHKGDLLWRPGTQSLSSEGLITVENRLLVTGLSAVVYYLFSSSSGDTGFVHPEIMKQESLFAAPDRSETTTTRALLTNKVCPFFIDVTCRFKSMEIVLHNSRTSDGLESFATIFHSLTGNKMAVHKLSEHGIWMSVQNTTVVISCEEGKMHLLTDLSGILSFVFEYQSSIGTNIDHIVPDSLLLQSINCLHEVSLSGFSFTLSLGLVQNALSSGNAGKTFGSSNGNSSYFVRETNLTAFERSSNLSPQSILKMGSPSNTSVPASTNHWLLIDVAVTSIFIGRCSLKSELIQAHKLNKLLSLLSIGGEFHTISWEIQGGFFLLETTSLPMAIDSYSSYLCYIGNLTSYAKLHKNGTKWEQNVRENYASHDVIERGAISTCQQAASRLPEACDFSLSHFAFVLAHENESGCIQEIVVEVDIHMNFELAITGMKLTIDLSRLSILSQTIQRRVEDEEAIPHFSPVTSKDLSPQHASGNPLSGFQNLGQLNSISDASCSKNTLPIQVISHQNQILKNLRAFLSLERPDNDVMLLSRCWFGIGSLLGFDVTLSISEIQPFVIAACTDTNVTFVLTICQTIMSMSSSLSEISSQNTIKKLEKNDWSSSHEVDNCLEAMIPDGAIVAIQDVNQHMYFTVEGEENTFRVGGVLHYSLVGERALFRSFPAMKEKKLIDLVAATLTVAMILRATMTLKASTWLPRPGLLPSWGWNSTVLWFSFISLFAKNDMGVPLRLNFRPGSCFVDICCANDGGCALWRANPAQGKNDVGFIDSEVNNQSLKRTFYLVNRKNDSAIAFVDGALEFVKKPGNPIKFKIFNDITAAHSASEIASYPRMATETTLYPDEESTSWQGGKLPCIDIKVEKVSLNIVHELSDTEYLFPLICLLLNSTQLNIQTLAKKSRVIGTSSAEAHYFDVERNLWGELLHPVEICLFYRSDMEAQLSENRSHAVPVNYFCRMKELDVFLNENSLDVLLFLIGKLNLSGPYSLRYSIIQANCCKVLAMLYHLTGNLAIRSKILSFASVRGVSNFKNQDSEATSISIQLTDLGSFATSSNNVLLSRTQTLAWRTRIMSTKGSTTFPGPIFVVNITRNSEVGLLVVVSPLIRIHNGTGFSMELQFQRLEPREDEFASLLLRPGDSIDDSMAMFDAINFSGGVKRALISLSVGNFLFSFRPKIAEQLINSESSLSLEWSDYIKGGKAVHLSGIFNKLNYRIRKALFEKSVKCSFSTSCCTLKSEGKSIANMHFLIQTIATEIPVVPEKSAAVLKNDNPTVSLLEKKEIYLLPTVRMTNLLHSEIDVILSETDQSNLVGYDKIGKQAVISCGSTVDFYANPEVIYFTVSLPSANSSSKPVNSGDCMKKFLKQNNDVHHLDINLDFGGKNLNPGVPSELGLCLPPKSTSSWFLKSERVFLKLLEDHTSEALLDFGSLSGLAEISFEKEEGSGFKSVTKLGISIGPSLGEIAVPSQMVTLVPRYVICNESEELSDLAVFKDEVAGVISISSKQRMPLQLKEGFKKIREFSVFEHFIRKHRSSSDNSLLYVQIQLNEAGLGWSGPVCIASLGHFFLKFRKQTNEVTISDNKMTQFAAVHVVEEGSTLVSRFYRPPTMSLPYRIENCLQSLSITYYQKGLLEPEVLGPACSADYVWDDLTLPRRLSEVVVVPEGSSNNQIVFLIFVVDSLQLREIKLDKVRAWKPFFKLGQQRLLAPRLLLDRRSRDQMMSFSRHNGLEMEKVGYEIYAEGPTRVLRICEIHNSFKMDTILDLCAKVQLRVSQFAIHLLEHVKQEEDNNECKDFTPIVIAKLGNLHVITVSNNNQTYNQFSLQYMNLELKWNGAPFASMLRRHQLDYSDSNDSVLKIVFVVLTSYTKVKQFRYSSIFLQPIDLNLDEETLMKVASFWRTSLSDSESQRFYFDHFEIHPIKIIASFIPGESRSSYNSTQEALRSLIHSVIKVPPIKKMVVELNGVLITHALITIRELFIKCAQHYSWYGMRAIYIAKGSTLLPPDFVSIFDDLASSSLDVFFDPSRGLANLPGLTLELNPNSCLADGPTVSAVETAAISYCNLQPHQWSCIVRTALVLLISHLSKQQPAIAHTYYLQLALTLSSPQCFFS</sequence>
<dbReference type="Pfam" id="PF25036">
    <property type="entry name" value="VPS13_VAB"/>
    <property type="match status" value="1"/>
</dbReference>
<gene>
    <name evidence="2" type="ORF">V8G54_005081</name>
</gene>
<name>A0AAQ3SDP4_VIGMU</name>
<proteinExistence type="predicted"/>
<dbReference type="GO" id="GO:0006623">
    <property type="term" value="P:protein targeting to vacuole"/>
    <property type="evidence" value="ECO:0007669"/>
    <property type="project" value="TreeGrafter"/>
</dbReference>
<dbReference type="Proteomes" id="UP001374535">
    <property type="component" value="Chromosome 1"/>
</dbReference>
<dbReference type="PANTHER" id="PTHR16166:SF130">
    <property type="entry name" value="PROTEIN SORTING-ASSOCIATED PROTEIN, PUTATIVE (DUF1162)-RELATED"/>
    <property type="match status" value="1"/>
</dbReference>
<keyword evidence="3" id="KW-1185">Reference proteome</keyword>
<dbReference type="PANTHER" id="PTHR16166">
    <property type="entry name" value="VACUOLAR PROTEIN SORTING-ASSOCIATED PROTEIN VPS13"/>
    <property type="match status" value="1"/>
</dbReference>
<reference evidence="2 3" key="1">
    <citation type="journal article" date="2023" name="Life. Sci Alliance">
        <title>Evolutionary insights into 3D genome organization and epigenetic landscape of Vigna mungo.</title>
        <authorList>
            <person name="Junaid A."/>
            <person name="Singh B."/>
            <person name="Bhatia S."/>
        </authorList>
    </citation>
    <scope>NUCLEOTIDE SEQUENCE [LARGE SCALE GENOMIC DNA]</scope>
    <source>
        <strain evidence="2">Urdbean</strain>
    </source>
</reference>
<accession>A0AAQ3SDP4</accession>
<dbReference type="InterPro" id="IPR026847">
    <property type="entry name" value="VPS13"/>
</dbReference>
<organism evidence="2 3">
    <name type="scientific">Vigna mungo</name>
    <name type="common">Black gram</name>
    <name type="synonym">Phaseolus mungo</name>
    <dbReference type="NCBI Taxonomy" id="3915"/>
    <lineage>
        <taxon>Eukaryota</taxon>
        <taxon>Viridiplantae</taxon>
        <taxon>Streptophyta</taxon>
        <taxon>Embryophyta</taxon>
        <taxon>Tracheophyta</taxon>
        <taxon>Spermatophyta</taxon>
        <taxon>Magnoliopsida</taxon>
        <taxon>eudicotyledons</taxon>
        <taxon>Gunneridae</taxon>
        <taxon>Pentapetalae</taxon>
        <taxon>rosids</taxon>
        <taxon>fabids</taxon>
        <taxon>Fabales</taxon>
        <taxon>Fabaceae</taxon>
        <taxon>Papilionoideae</taxon>
        <taxon>50 kb inversion clade</taxon>
        <taxon>NPAAA clade</taxon>
        <taxon>indigoferoid/millettioid clade</taxon>
        <taxon>Phaseoleae</taxon>
        <taxon>Vigna</taxon>
    </lineage>
</organism>
<dbReference type="InterPro" id="IPR009543">
    <property type="entry name" value="VPS13_VAB"/>
</dbReference>
<dbReference type="GO" id="GO:0045053">
    <property type="term" value="P:protein retention in Golgi apparatus"/>
    <property type="evidence" value="ECO:0007669"/>
    <property type="project" value="TreeGrafter"/>
</dbReference>
<feature type="domain" description="Vacuolar protein sorting-associated protein 13 VPS13 adaptor binding" evidence="1">
    <location>
        <begin position="1437"/>
        <end position="1661"/>
    </location>
</feature>
<evidence type="ECO:0000259" key="1">
    <source>
        <dbReference type="Pfam" id="PF25036"/>
    </source>
</evidence>
<evidence type="ECO:0000313" key="2">
    <source>
        <dbReference type="EMBL" id="WVZ26537.1"/>
    </source>
</evidence>
<dbReference type="EMBL" id="CP144700">
    <property type="protein sequence ID" value="WVZ26537.1"/>
    <property type="molecule type" value="Genomic_DNA"/>
</dbReference>
<protein>
    <recommendedName>
        <fullName evidence="1">Vacuolar protein sorting-associated protein 13 VPS13 adaptor binding domain-containing protein</fullName>
    </recommendedName>
</protein>